<dbReference type="KEGG" id="aqu:100632363"/>
<keyword evidence="1 3" id="KW-0728">SH3 domain</keyword>
<dbReference type="SMART" id="SM00326">
    <property type="entry name" value="SH3"/>
    <property type="match status" value="2"/>
</dbReference>
<dbReference type="PROSITE" id="PS50002">
    <property type="entry name" value="SH3"/>
    <property type="match status" value="2"/>
</dbReference>
<dbReference type="PANTHER" id="PTHR15706">
    <property type="entry name" value="SH3 MULTIPLE DOMAIN"/>
    <property type="match status" value="1"/>
</dbReference>
<proteinExistence type="predicted"/>
<gene>
    <name evidence="5" type="primary">100632363</name>
</gene>
<name>A0A1X7VAE0_AMPQE</name>
<reference evidence="5" key="2">
    <citation type="submission" date="2017-05" db="UniProtKB">
        <authorList>
            <consortium name="EnsemblMetazoa"/>
        </authorList>
    </citation>
    <scope>IDENTIFICATION</scope>
</reference>
<evidence type="ECO:0000259" key="4">
    <source>
        <dbReference type="PROSITE" id="PS50002"/>
    </source>
</evidence>
<dbReference type="Proteomes" id="UP000007879">
    <property type="component" value="Unassembled WGS sequence"/>
</dbReference>
<dbReference type="Pfam" id="PF07653">
    <property type="entry name" value="SH3_2"/>
    <property type="match status" value="1"/>
</dbReference>
<dbReference type="GO" id="GO:0035091">
    <property type="term" value="F:phosphatidylinositol binding"/>
    <property type="evidence" value="ECO:0007669"/>
    <property type="project" value="InterPro"/>
</dbReference>
<dbReference type="InterPro" id="IPR036871">
    <property type="entry name" value="PX_dom_sf"/>
</dbReference>
<dbReference type="InterPro" id="IPR001452">
    <property type="entry name" value="SH3_domain"/>
</dbReference>
<keyword evidence="2" id="KW-0677">Repeat</keyword>
<dbReference type="InterPro" id="IPR036028">
    <property type="entry name" value="SH3-like_dom_sf"/>
</dbReference>
<dbReference type="InParanoid" id="A0A1X7VAE0"/>
<evidence type="ECO:0000256" key="2">
    <source>
        <dbReference type="ARBA" id="ARBA00022737"/>
    </source>
</evidence>
<dbReference type="Gene3D" id="3.30.1520.10">
    <property type="entry name" value="Phox-like domain"/>
    <property type="match status" value="1"/>
</dbReference>
<evidence type="ECO:0000256" key="1">
    <source>
        <dbReference type="ARBA" id="ARBA00022443"/>
    </source>
</evidence>
<dbReference type="InterPro" id="IPR051228">
    <property type="entry name" value="NADPH_Oxidase/PX-Domain"/>
</dbReference>
<evidence type="ECO:0000313" key="5">
    <source>
        <dbReference type="EnsemblMetazoa" id="Aqu2.1.36482_001"/>
    </source>
</evidence>
<dbReference type="PANTHER" id="PTHR15706:SF2">
    <property type="entry name" value="SH3 AND PX DOMAIN-CONTAINING PROTEIN 2A"/>
    <property type="match status" value="1"/>
</dbReference>
<dbReference type="eggNOG" id="KOG4773">
    <property type="taxonomic scope" value="Eukaryota"/>
</dbReference>
<dbReference type="GO" id="GO:0042554">
    <property type="term" value="P:superoxide anion generation"/>
    <property type="evidence" value="ECO:0007669"/>
    <property type="project" value="TreeGrafter"/>
</dbReference>
<protein>
    <recommendedName>
        <fullName evidence="4">SH3 domain-containing protein</fullName>
    </recommendedName>
</protein>
<organism evidence="5">
    <name type="scientific">Amphimedon queenslandica</name>
    <name type="common">Sponge</name>
    <dbReference type="NCBI Taxonomy" id="400682"/>
    <lineage>
        <taxon>Eukaryota</taxon>
        <taxon>Metazoa</taxon>
        <taxon>Porifera</taxon>
        <taxon>Demospongiae</taxon>
        <taxon>Heteroscleromorpha</taxon>
        <taxon>Haplosclerida</taxon>
        <taxon>Niphatidae</taxon>
        <taxon>Amphimedon</taxon>
    </lineage>
</organism>
<dbReference type="STRING" id="400682.A0A1X7VAE0"/>
<dbReference type="AlphaFoldDB" id="A0A1X7VAE0"/>
<accession>A0A1X7VAE0</accession>
<dbReference type="GO" id="GO:0016176">
    <property type="term" value="F:superoxide-generating NADPH oxidase activator activity"/>
    <property type="evidence" value="ECO:0007669"/>
    <property type="project" value="TreeGrafter"/>
</dbReference>
<evidence type="ECO:0000313" key="6">
    <source>
        <dbReference type="Proteomes" id="UP000007879"/>
    </source>
</evidence>
<dbReference type="SUPFAM" id="SSF50044">
    <property type="entry name" value="SH3-domain"/>
    <property type="match status" value="3"/>
</dbReference>
<feature type="domain" description="SH3" evidence="4">
    <location>
        <begin position="240"/>
        <end position="301"/>
    </location>
</feature>
<dbReference type="OrthoDB" id="10255964at2759"/>
<keyword evidence="6" id="KW-1185">Reference proteome</keyword>
<dbReference type="Pfam" id="PF00018">
    <property type="entry name" value="SH3_1"/>
    <property type="match status" value="1"/>
</dbReference>
<dbReference type="EnsemblMetazoa" id="XM_019994490.1">
    <property type="protein sequence ID" value="XP_019850049.1"/>
    <property type="gene ID" value="LOC100632363"/>
</dbReference>
<dbReference type="GO" id="GO:0005737">
    <property type="term" value="C:cytoplasm"/>
    <property type="evidence" value="ECO:0007669"/>
    <property type="project" value="TreeGrafter"/>
</dbReference>
<dbReference type="Gene3D" id="2.30.30.40">
    <property type="entry name" value="SH3 Domains"/>
    <property type="match status" value="2"/>
</dbReference>
<feature type="domain" description="SH3" evidence="4">
    <location>
        <begin position="322"/>
        <end position="381"/>
    </location>
</feature>
<dbReference type="SUPFAM" id="SSF64268">
    <property type="entry name" value="PX domain"/>
    <property type="match status" value="1"/>
</dbReference>
<reference evidence="6" key="1">
    <citation type="journal article" date="2010" name="Nature">
        <title>The Amphimedon queenslandica genome and the evolution of animal complexity.</title>
        <authorList>
            <person name="Srivastava M."/>
            <person name="Simakov O."/>
            <person name="Chapman J."/>
            <person name="Fahey B."/>
            <person name="Gauthier M.E."/>
            <person name="Mitros T."/>
            <person name="Richards G.S."/>
            <person name="Conaco C."/>
            <person name="Dacre M."/>
            <person name="Hellsten U."/>
            <person name="Larroux C."/>
            <person name="Putnam N.H."/>
            <person name="Stanke M."/>
            <person name="Adamska M."/>
            <person name="Darling A."/>
            <person name="Degnan S.M."/>
            <person name="Oakley T.H."/>
            <person name="Plachetzki D.C."/>
            <person name="Zhai Y."/>
            <person name="Adamski M."/>
            <person name="Calcino A."/>
            <person name="Cummins S.F."/>
            <person name="Goodstein D.M."/>
            <person name="Harris C."/>
            <person name="Jackson D.J."/>
            <person name="Leys S.P."/>
            <person name="Shu S."/>
            <person name="Woodcroft B.J."/>
            <person name="Vervoort M."/>
            <person name="Kosik K.S."/>
            <person name="Manning G."/>
            <person name="Degnan B.M."/>
            <person name="Rokhsar D.S."/>
        </authorList>
    </citation>
    <scope>NUCLEOTIDE SEQUENCE [LARGE SCALE GENOMIC DNA]</scope>
</reference>
<sequence length="411" mass="46871">MSLDYSESCIEEILLTGFTKKRDNNVFEVSVYSDGVELHLMRRYSDFASFHKALLLRCRSYPDIELPRFPSFQTLFSKVVGHTGYYIPDIDQLSDYCMSLVANLNIQFVHSFFDPGHFDLHLKRRTLSRCTTLMDIDQMTNNSNKYIVVADYQDGVFKIEAGEVVHVLGSDHAGWHLVMQMLKGGKMKSGWLPDPYLLWKEDGDPLVEEIHAFLLDQRSYDSQMPSRFSDSPDDLPPDSMKYNTYRLTSDATMYNINCQSLSLDRGSTVIVIDKDVSGWWYVSSPNGDGWVPSTVLEPKRATLDRADYDSVWIPEQNTPDYKRPVPYYVVQDYFARQGDELCCAAGDIVEVLYKSNSGWWTIRTEDSTGLFPAVYLTRDKDKPPAVSGVGTAYNIGSNSSLAKEPPPRRYN</sequence>
<evidence type="ECO:0000256" key="3">
    <source>
        <dbReference type="PROSITE-ProRule" id="PRU00192"/>
    </source>
</evidence>
<dbReference type="EnsemblMetazoa" id="Aqu2.1.36482_001">
    <property type="protein sequence ID" value="Aqu2.1.36482_001"/>
    <property type="gene ID" value="Aqu2.1.36482"/>
</dbReference>